<dbReference type="AlphaFoldDB" id="A0A1F7SN10"/>
<dbReference type="PANTHER" id="PTHR12526:SF630">
    <property type="entry name" value="GLYCOSYLTRANSFERASE"/>
    <property type="match status" value="1"/>
</dbReference>
<protein>
    <recommendedName>
        <fullName evidence="6">Glycosyl transferase family 1 domain-containing protein</fullName>
    </recommendedName>
</protein>
<feature type="domain" description="Glycosyltransferase subfamily 4-like N-terminal" evidence="3">
    <location>
        <begin position="20"/>
        <end position="175"/>
    </location>
</feature>
<dbReference type="PANTHER" id="PTHR12526">
    <property type="entry name" value="GLYCOSYLTRANSFERASE"/>
    <property type="match status" value="1"/>
</dbReference>
<organism evidence="4 5">
    <name type="scientific">Candidatus Schekmanbacteria bacterium RIFCSPLOWO2_12_FULL_38_15</name>
    <dbReference type="NCBI Taxonomy" id="1817883"/>
    <lineage>
        <taxon>Bacteria</taxon>
        <taxon>Candidatus Schekmaniibacteriota</taxon>
    </lineage>
</organism>
<evidence type="ECO:0000259" key="3">
    <source>
        <dbReference type="Pfam" id="PF13439"/>
    </source>
</evidence>
<dbReference type="CDD" id="cd03801">
    <property type="entry name" value="GT4_PimA-like"/>
    <property type="match status" value="1"/>
</dbReference>
<evidence type="ECO:0000313" key="4">
    <source>
        <dbReference type="EMBL" id="OGL55156.1"/>
    </source>
</evidence>
<evidence type="ECO:0008006" key="6">
    <source>
        <dbReference type="Google" id="ProtNLM"/>
    </source>
</evidence>
<name>A0A1F7SN10_9BACT</name>
<dbReference type="EMBL" id="MGDI01000004">
    <property type="protein sequence ID" value="OGL55156.1"/>
    <property type="molecule type" value="Genomic_DNA"/>
</dbReference>
<comment type="caution">
    <text evidence="4">The sequence shown here is derived from an EMBL/GenBank/DDBJ whole genome shotgun (WGS) entry which is preliminary data.</text>
</comment>
<keyword evidence="1" id="KW-0812">Transmembrane</keyword>
<dbReference type="Proteomes" id="UP000178082">
    <property type="component" value="Unassembled WGS sequence"/>
</dbReference>
<dbReference type="SUPFAM" id="SSF53756">
    <property type="entry name" value="UDP-Glycosyltransferase/glycogen phosphorylase"/>
    <property type="match status" value="1"/>
</dbReference>
<dbReference type="Gene3D" id="3.40.50.2000">
    <property type="entry name" value="Glycogen Phosphorylase B"/>
    <property type="match status" value="2"/>
</dbReference>
<evidence type="ECO:0000256" key="1">
    <source>
        <dbReference type="SAM" id="Phobius"/>
    </source>
</evidence>
<feature type="transmembrane region" description="Helical" evidence="1">
    <location>
        <begin position="139"/>
        <end position="156"/>
    </location>
</feature>
<sequence>MNICMLIDRYKPIFSGRAIFLEILCKEFKKENINTFIITCNYDNSSSCDVIDGIPIYRFKSNKRKYFGELLFGLNFFLLLLKMRNNFDIIHSNSLAKGYISSLLFCKLFKKKFIFQSACYGSDDMVTLKKKGRRGRWRYILLSLIDGYIAISPIMVKTYNDCKFDTKKVALIPNGKPMDEFYPEEDKRYLREKLGLPINKKILCFMGSIIRRKGVDILIEAFKIINKEFQNSFLLLVGPNKFEILEKENNLFVGEIINKISKYSLENDIIFTGESKEVSNYLRASDIFVFPSRQEGCPNVVIEAMACGLPCIISEMPGISDFLMRDKEEGIIIPQDNPERLAEEILKLLNDPLKANEIGKKAREKALLDFSLEKVSKQYIDFYRNITKNNYL</sequence>
<dbReference type="Pfam" id="PF00534">
    <property type="entry name" value="Glycos_transf_1"/>
    <property type="match status" value="1"/>
</dbReference>
<feature type="domain" description="Glycosyl transferase family 1" evidence="2">
    <location>
        <begin position="188"/>
        <end position="364"/>
    </location>
</feature>
<gene>
    <name evidence="4" type="ORF">A3G31_02855</name>
</gene>
<dbReference type="InterPro" id="IPR001296">
    <property type="entry name" value="Glyco_trans_1"/>
</dbReference>
<accession>A0A1F7SN10</accession>
<dbReference type="InterPro" id="IPR028098">
    <property type="entry name" value="Glyco_trans_4-like_N"/>
</dbReference>
<keyword evidence="1" id="KW-0472">Membrane</keyword>
<dbReference type="GO" id="GO:0016757">
    <property type="term" value="F:glycosyltransferase activity"/>
    <property type="evidence" value="ECO:0007669"/>
    <property type="project" value="InterPro"/>
</dbReference>
<dbReference type="Pfam" id="PF13439">
    <property type="entry name" value="Glyco_transf_4"/>
    <property type="match status" value="1"/>
</dbReference>
<evidence type="ECO:0000259" key="2">
    <source>
        <dbReference type="Pfam" id="PF00534"/>
    </source>
</evidence>
<keyword evidence="1" id="KW-1133">Transmembrane helix</keyword>
<dbReference type="STRING" id="1817883.A3G31_02855"/>
<reference evidence="4 5" key="1">
    <citation type="journal article" date="2016" name="Nat. Commun.">
        <title>Thousands of microbial genomes shed light on interconnected biogeochemical processes in an aquifer system.</title>
        <authorList>
            <person name="Anantharaman K."/>
            <person name="Brown C.T."/>
            <person name="Hug L.A."/>
            <person name="Sharon I."/>
            <person name="Castelle C.J."/>
            <person name="Probst A.J."/>
            <person name="Thomas B.C."/>
            <person name="Singh A."/>
            <person name="Wilkins M.J."/>
            <person name="Karaoz U."/>
            <person name="Brodie E.L."/>
            <person name="Williams K.H."/>
            <person name="Hubbard S.S."/>
            <person name="Banfield J.F."/>
        </authorList>
    </citation>
    <scope>NUCLEOTIDE SEQUENCE [LARGE SCALE GENOMIC DNA]</scope>
</reference>
<proteinExistence type="predicted"/>
<evidence type="ECO:0000313" key="5">
    <source>
        <dbReference type="Proteomes" id="UP000178082"/>
    </source>
</evidence>